<dbReference type="Proteomes" id="UP000235836">
    <property type="component" value="Unassembled WGS sequence"/>
</dbReference>
<feature type="transmembrane region" description="Helical" evidence="1">
    <location>
        <begin position="222"/>
        <end position="243"/>
    </location>
</feature>
<feature type="transmembrane region" description="Helical" evidence="1">
    <location>
        <begin position="103"/>
        <end position="128"/>
    </location>
</feature>
<evidence type="ECO:0000313" key="3">
    <source>
        <dbReference type="Proteomes" id="UP000235836"/>
    </source>
</evidence>
<protein>
    <submittedName>
        <fullName evidence="2">ABC transporter permease</fullName>
    </submittedName>
</protein>
<keyword evidence="1" id="KW-0472">Membrane</keyword>
<keyword evidence="1" id="KW-0812">Transmembrane</keyword>
<sequence>MIIEFAKLRRTKVVLLGFLLCAGIVLFAGMNLFVEGRLDDFRADPESSWAAHLVGYCMALAFLSPVQLAVVASRVADAENVNGGWRLNAIAGVPPGTLIVRKFAVAAVLVAVLKLVEFAGVFVMPLLMGAPAPGSDMLEAWLLFGLGAIGTSLALLGVMLWLAAVTDSQIVVLAIGVVGGFLGVAALLSPTWLATINPFGYFAMLTPFTFGETSITPTSPHWFAWGTYIITAAAVVTVATRILDRKEL</sequence>
<proteinExistence type="predicted"/>
<dbReference type="Pfam" id="PF12730">
    <property type="entry name" value="ABC2_membrane_4"/>
    <property type="match status" value="1"/>
</dbReference>
<name>A0A2N6T5S4_9CORY</name>
<dbReference type="AlphaFoldDB" id="A0A2N6T5S4"/>
<accession>A0A2N6T5S4</accession>
<keyword evidence="3" id="KW-1185">Reference proteome</keyword>
<evidence type="ECO:0000256" key="1">
    <source>
        <dbReference type="SAM" id="Phobius"/>
    </source>
</evidence>
<evidence type="ECO:0000313" key="2">
    <source>
        <dbReference type="EMBL" id="PMC64657.1"/>
    </source>
</evidence>
<feature type="transmembrane region" description="Helical" evidence="1">
    <location>
        <begin position="170"/>
        <end position="194"/>
    </location>
</feature>
<dbReference type="RefSeq" id="WP_052092829.1">
    <property type="nucleotide sequence ID" value="NZ_JBHRZL010000016.1"/>
</dbReference>
<feature type="transmembrane region" description="Helical" evidence="1">
    <location>
        <begin position="53"/>
        <end position="72"/>
    </location>
</feature>
<feature type="transmembrane region" description="Helical" evidence="1">
    <location>
        <begin position="12"/>
        <end position="33"/>
    </location>
</feature>
<dbReference type="EMBL" id="PNHG01000005">
    <property type="protein sequence ID" value="PMC64657.1"/>
    <property type="molecule type" value="Genomic_DNA"/>
</dbReference>
<keyword evidence="1" id="KW-1133">Transmembrane helix</keyword>
<gene>
    <name evidence="2" type="ORF">CJ203_05000</name>
</gene>
<organism evidence="2 3">
    <name type="scientific">Corynebacterium tuscaniense</name>
    <dbReference type="NCBI Taxonomy" id="302449"/>
    <lineage>
        <taxon>Bacteria</taxon>
        <taxon>Bacillati</taxon>
        <taxon>Actinomycetota</taxon>
        <taxon>Actinomycetes</taxon>
        <taxon>Mycobacteriales</taxon>
        <taxon>Corynebacteriaceae</taxon>
        <taxon>Corynebacterium</taxon>
    </lineage>
</organism>
<feature type="transmembrane region" description="Helical" evidence="1">
    <location>
        <begin position="140"/>
        <end position="163"/>
    </location>
</feature>
<reference evidence="2 3" key="1">
    <citation type="submission" date="2017-09" db="EMBL/GenBank/DDBJ databases">
        <title>Bacterial strain isolated from the female urinary microbiota.</title>
        <authorList>
            <person name="Thomas-White K."/>
            <person name="Kumar N."/>
            <person name="Forster S."/>
            <person name="Putonti C."/>
            <person name="Lawley T."/>
            <person name="Wolfe A.J."/>
        </authorList>
    </citation>
    <scope>NUCLEOTIDE SEQUENCE [LARGE SCALE GENOMIC DNA]</scope>
    <source>
        <strain evidence="2 3">UMB0792</strain>
    </source>
</reference>
<comment type="caution">
    <text evidence="2">The sequence shown here is derived from an EMBL/GenBank/DDBJ whole genome shotgun (WGS) entry which is preliminary data.</text>
</comment>